<dbReference type="InterPro" id="IPR015928">
    <property type="entry name" value="Aconitase/3IPM_dehydase_swvl"/>
</dbReference>
<evidence type="ECO:0000256" key="4">
    <source>
        <dbReference type="ARBA" id="ARBA00009845"/>
    </source>
</evidence>
<dbReference type="AlphaFoldDB" id="A0A160TWI0"/>
<dbReference type="GO" id="GO:0009316">
    <property type="term" value="C:3-isopropylmalate dehydratase complex"/>
    <property type="evidence" value="ECO:0007669"/>
    <property type="project" value="InterPro"/>
</dbReference>
<comment type="subunit">
    <text evidence="5">Heterodimer of LeuC and LeuD.</text>
</comment>
<comment type="similarity">
    <text evidence="4">Belongs to the LeuD family. LeuD type 1 subfamily.</text>
</comment>
<dbReference type="PANTHER" id="PTHR43345">
    <property type="entry name" value="3-ISOPROPYLMALATE DEHYDRATASE SMALL SUBUNIT 2-RELATED-RELATED"/>
    <property type="match status" value="1"/>
</dbReference>
<evidence type="ECO:0000256" key="2">
    <source>
        <dbReference type="ARBA" id="ARBA00002695"/>
    </source>
</evidence>
<protein>
    <recommendedName>
        <fullName evidence="6">3-isopropylmalate dehydratase</fullName>
        <ecNumber evidence="6">4.2.1.33</ecNumber>
    </recommendedName>
</protein>
<dbReference type="InterPro" id="IPR004431">
    <property type="entry name" value="3-IsopropMal_deHydase_ssu"/>
</dbReference>
<dbReference type="UniPathway" id="UPA00048">
    <property type="reaction ID" value="UER00071"/>
</dbReference>
<name>A0A160TWI0_9ZZZZ</name>
<dbReference type="NCBIfam" id="TIGR00171">
    <property type="entry name" value="leuD"/>
    <property type="match status" value="1"/>
</dbReference>
<sequence length="202" mass="23119">MQPFRRFSAVAVPIDIPNCDTDQIIPARFLRRAKDDPAYARFLLHDLRYHTDDTETGFIFNQIPYTDAQILVCDINWGCGSSREAAVNALMANHIRAVIAPTFGDIHYSNCIKNGLLPVRLSAANCNHIRIQLHESPGASITIDLEEQTVSGPDREGYTFDFDPMDKIRLLHGLDDINMTLEHQAEIEAFERDYRKKNRWIF</sequence>
<proteinExistence type="inferred from homology"/>
<organism evidence="12">
    <name type="scientific">hydrothermal vent metagenome</name>
    <dbReference type="NCBI Taxonomy" id="652676"/>
    <lineage>
        <taxon>unclassified sequences</taxon>
        <taxon>metagenomes</taxon>
        <taxon>ecological metagenomes</taxon>
    </lineage>
</organism>
<comment type="pathway">
    <text evidence="3">Amino-acid biosynthesis; L-leucine biosynthesis; L-leucine from 3-methyl-2-oxobutanoate: step 2/4.</text>
</comment>
<dbReference type="SUPFAM" id="SSF52016">
    <property type="entry name" value="LeuD/IlvD-like"/>
    <property type="match status" value="1"/>
</dbReference>
<keyword evidence="10" id="KW-0100">Branched-chain amino acid biosynthesis</keyword>
<dbReference type="GO" id="GO:0003861">
    <property type="term" value="F:3-isopropylmalate dehydratase activity"/>
    <property type="evidence" value="ECO:0007669"/>
    <property type="project" value="UniProtKB-EC"/>
</dbReference>
<evidence type="ECO:0000256" key="9">
    <source>
        <dbReference type="ARBA" id="ARBA00023239"/>
    </source>
</evidence>
<evidence type="ECO:0000256" key="6">
    <source>
        <dbReference type="ARBA" id="ARBA00011998"/>
    </source>
</evidence>
<comment type="catalytic activity">
    <reaction evidence="1">
        <text>(2R,3S)-3-isopropylmalate = (2S)-2-isopropylmalate</text>
        <dbReference type="Rhea" id="RHEA:32287"/>
        <dbReference type="ChEBI" id="CHEBI:1178"/>
        <dbReference type="ChEBI" id="CHEBI:35121"/>
        <dbReference type="EC" id="4.2.1.33"/>
    </reaction>
</comment>
<keyword evidence="8" id="KW-0028">Amino-acid biosynthesis</keyword>
<evidence type="ECO:0000256" key="7">
    <source>
        <dbReference type="ARBA" id="ARBA00022430"/>
    </source>
</evidence>
<keyword evidence="9 12" id="KW-0456">Lyase</keyword>
<dbReference type="CDD" id="cd01577">
    <property type="entry name" value="IPMI_Swivel"/>
    <property type="match status" value="1"/>
</dbReference>
<dbReference type="EC" id="4.2.1.33" evidence="6"/>
<evidence type="ECO:0000256" key="10">
    <source>
        <dbReference type="ARBA" id="ARBA00023304"/>
    </source>
</evidence>
<feature type="domain" description="Aconitase A/isopropylmalate dehydratase small subunit swivel" evidence="11">
    <location>
        <begin position="1"/>
        <end position="123"/>
    </location>
</feature>
<dbReference type="PANTHER" id="PTHR43345:SF5">
    <property type="entry name" value="3-ISOPROPYLMALATE DEHYDRATASE SMALL SUBUNIT"/>
    <property type="match status" value="1"/>
</dbReference>
<dbReference type="InterPro" id="IPR050075">
    <property type="entry name" value="LeuD"/>
</dbReference>
<dbReference type="GO" id="GO:0009098">
    <property type="term" value="P:L-leucine biosynthetic process"/>
    <property type="evidence" value="ECO:0007669"/>
    <property type="project" value="UniProtKB-UniPathway"/>
</dbReference>
<comment type="function">
    <text evidence="2">Catalyzes the isomerization between 2-isopropylmalate and 3-isopropylmalate, via the formation of 2-isopropylmaleate.</text>
</comment>
<evidence type="ECO:0000256" key="3">
    <source>
        <dbReference type="ARBA" id="ARBA00004729"/>
    </source>
</evidence>
<reference evidence="12" key="1">
    <citation type="submission" date="2015-10" db="EMBL/GenBank/DDBJ databases">
        <authorList>
            <person name="Gilbert D.G."/>
        </authorList>
    </citation>
    <scope>NUCLEOTIDE SEQUENCE</scope>
</reference>
<gene>
    <name evidence="12" type="ORF">MGWOODY_XGa430</name>
</gene>
<dbReference type="InterPro" id="IPR033940">
    <property type="entry name" value="IPMI_Swivel"/>
</dbReference>
<evidence type="ECO:0000259" key="11">
    <source>
        <dbReference type="Pfam" id="PF00694"/>
    </source>
</evidence>
<dbReference type="NCBIfam" id="NF002458">
    <property type="entry name" value="PRK01641.1"/>
    <property type="match status" value="1"/>
</dbReference>
<dbReference type="EMBL" id="CZRL01000124">
    <property type="protein sequence ID" value="CUS55211.1"/>
    <property type="molecule type" value="Genomic_DNA"/>
</dbReference>
<evidence type="ECO:0000256" key="5">
    <source>
        <dbReference type="ARBA" id="ARBA00011271"/>
    </source>
</evidence>
<keyword evidence="7" id="KW-0432">Leucine biosynthesis</keyword>
<dbReference type="Gene3D" id="3.20.19.10">
    <property type="entry name" value="Aconitase, domain 4"/>
    <property type="match status" value="1"/>
</dbReference>
<dbReference type="InterPro" id="IPR000573">
    <property type="entry name" value="AconitaseA/IPMdHydase_ssu_swvl"/>
</dbReference>
<accession>A0A160TWI0</accession>
<evidence type="ECO:0000256" key="8">
    <source>
        <dbReference type="ARBA" id="ARBA00022605"/>
    </source>
</evidence>
<evidence type="ECO:0000256" key="1">
    <source>
        <dbReference type="ARBA" id="ARBA00000491"/>
    </source>
</evidence>
<dbReference type="Pfam" id="PF00694">
    <property type="entry name" value="Aconitase_C"/>
    <property type="match status" value="1"/>
</dbReference>
<evidence type="ECO:0000313" key="12">
    <source>
        <dbReference type="EMBL" id="CUS55211.1"/>
    </source>
</evidence>